<sequence length="486" mass="55595">MESIYDDNSEAQTRWCHRVMTSSEKFYEDEFLRILSASYDLKKFANTLTSDSDNLVEIISDEAGLDRVMRILGISDDINTILFQTIMARFPATMTLKSGKALASRLLDVCNIDQKNTFCQTTYRHALLLARDENGCSTLKKAITIADDILKSDFLELISLKAHFLSEDDLGISLIQHVLNLDYTRKATEDDTLLHELFAEFDEILPTCDTVELLNLASKLTSDSRLFLEFVKTIRGLLMVQIILGRSEEVDRVFWEAIRRGYTDLAITHHGHRIMLRTINVFEKRGNKNVYAQILRLVGYNAFYLSKQPIMGNAAVLHAINIHNPNCTEFIACGLQCHYIELSFLNNGSNIVEKLLGEVDQDFMLPLIFMVMEIVNCDEDTLVRLAKDEYGNRVLEKTLHVADYHHLYDLVDDIVDKLEPLLDTLRGSRGENIAALVIQVLGSDSDQSDKSESDQSDQFESDQDQDWSYLDRCESYLKDHMVKHEF</sequence>
<proteinExistence type="predicted"/>
<evidence type="ECO:0000313" key="10">
    <source>
        <dbReference type="Proteomes" id="UP000467841"/>
    </source>
</evidence>
<evidence type="ECO:0000256" key="3">
    <source>
        <dbReference type="ARBA" id="ARBA00022737"/>
    </source>
</evidence>
<dbReference type="EMBL" id="CACVBM020001074">
    <property type="protein sequence ID" value="CAA7028857.1"/>
    <property type="molecule type" value="Genomic_DNA"/>
</dbReference>
<evidence type="ECO:0000256" key="6">
    <source>
        <dbReference type="PROSITE-ProRule" id="PRU00317"/>
    </source>
</evidence>
<evidence type="ECO:0000313" key="9">
    <source>
        <dbReference type="EMBL" id="CAA7028857.1"/>
    </source>
</evidence>
<dbReference type="PANTHER" id="PTHR12537">
    <property type="entry name" value="RNA BINDING PROTEIN PUMILIO-RELATED"/>
    <property type="match status" value="1"/>
</dbReference>
<dbReference type="GO" id="GO:0005737">
    <property type="term" value="C:cytoplasm"/>
    <property type="evidence" value="ECO:0007669"/>
    <property type="project" value="UniProtKB-SubCell"/>
</dbReference>
<evidence type="ECO:0000256" key="1">
    <source>
        <dbReference type="ARBA" id="ARBA00004496"/>
    </source>
</evidence>
<gene>
    <name evidence="9" type="ORF">MERR_LOCUS16092</name>
</gene>
<dbReference type="InterPro" id="IPR011989">
    <property type="entry name" value="ARM-like"/>
</dbReference>
<dbReference type="SMART" id="SM00025">
    <property type="entry name" value="Pumilio"/>
    <property type="match status" value="3"/>
</dbReference>
<dbReference type="GO" id="GO:0003729">
    <property type="term" value="F:mRNA binding"/>
    <property type="evidence" value="ECO:0007669"/>
    <property type="project" value="TreeGrafter"/>
</dbReference>
<evidence type="ECO:0000256" key="2">
    <source>
        <dbReference type="ARBA" id="ARBA00022490"/>
    </source>
</evidence>
<dbReference type="PROSITE" id="PS50302">
    <property type="entry name" value="PUM"/>
    <property type="match status" value="1"/>
</dbReference>
<accession>A0A6D2ITK6</accession>
<dbReference type="InterPro" id="IPR001313">
    <property type="entry name" value="Pumilio_RNA-bd_rpt"/>
</dbReference>
<dbReference type="InterPro" id="IPR016024">
    <property type="entry name" value="ARM-type_fold"/>
</dbReference>
<evidence type="ECO:0000259" key="8">
    <source>
        <dbReference type="PROSITE" id="PS50303"/>
    </source>
</evidence>
<comment type="subcellular location">
    <subcellularLocation>
        <location evidence="1">Cytoplasm</location>
    </subcellularLocation>
</comment>
<keyword evidence="5" id="KW-0694">RNA-binding</keyword>
<dbReference type="Gene3D" id="1.25.10.10">
    <property type="entry name" value="Leucine-rich Repeat Variant"/>
    <property type="match status" value="1"/>
</dbReference>
<keyword evidence="3" id="KW-0677">Repeat</keyword>
<feature type="repeat" description="Pumilio" evidence="6">
    <location>
        <begin position="373"/>
        <end position="412"/>
    </location>
</feature>
<protein>
    <recommendedName>
        <fullName evidence="8">PUM-HD domain-containing protein</fullName>
    </recommendedName>
</protein>
<dbReference type="InterPro" id="IPR033133">
    <property type="entry name" value="PUM-HD"/>
</dbReference>
<dbReference type="SUPFAM" id="SSF48371">
    <property type="entry name" value="ARM repeat"/>
    <property type="match status" value="1"/>
</dbReference>
<comment type="caution">
    <text evidence="9">The sequence shown here is derived from an EMBL/GenBank/DDBJ whole genome shotgun (WGS) entry which is preliminary data.</text>
</comment>
<evidence type="ECO:0000256" key="7">
    <source>
        <dbReference type="SAM" id="MobiDB-lite"/>
    </source>
</evidence>
<organism evidence="9 10">
    <name type="scientific">Microthlaspi erraticum</name>
    <dbReference type="NCBI Taxonomy" id="1685480"/>
    <lineage>
        <taxon>Eukaryota</taxon>
        <taxon>Viridiplantae</taxon>
        <taxon>Streptophyta</taxon>
        <taxon>Embryophyta</taxon>
        <taxon>Tracheophyta</taxon>
        <taxon>Spermatophyta</taxon>
        <taxon>Magnoliopsida</taxon>
        <taxon>eudicotyledons</taxon>
        <taxon>Gunneridae</taxon>
        <taxon>Pentapetalae</taxon>
        <taxon>rosids</taxon>
        <taxon>malvids</taxon>
        <taxon>Brassicales</taxon>
        <taxon>Brassicaceae</taxon>
        <taxon>Coluteocarpeae</taxon>
        <taxon>Microthlaspi</taxon>
    </lineage>
</organism>
<dbReference type="Proteomes" id="UP000467841">
    <property type="component" value="Unassembled WGS sequence"/>
</dbReference>
<feature type="domain" description="PUM-HD" evidence="8">
    <location>
        <begin position="98"/>
        <end position="441"/>
    </location>
</feature>
<evidence type="ECO:0000256" key="4">
    <source>
        <dbReference type="ARBA" id="ARBA00022845"/>
    </source>
</evidence>
<dbReference type="PROSITE" id="PS50303">
    <property type="entry name" value="PUM_HD"/>
    <property type="match status" value="1"/>
</dbReference>
<keyword evidence="4" id="KW-0810">Translation regulation</keyword>
<dbReference type="PANTHER" id="PTHR12537:SF173">
    <property type="entry name" value="PUMILIO HOMOLOG 26-RELATED"/>
    <property type="match status" value="1"/>
</dbReference>
<evidence type="ECO:0000256" key="5">
    <source>
        <dbReference type="ARBA" id="ARBA00022884"/>
    </source>
</evidence>
<feature type="region of interest" description="Disordered" evidence="7">
    <location>
        <begin position="445"/>
        <end position="466"/>
    </location>
</feature>
<keyword evidence="10" id="KW-1185">Reference proteome</keyword>
<dbReference type="OrthoDB" id="1042190at2759"/>
<name>A0A6D2ITK6_9BRAS</name>
<feature type="compositionally biased region" description="Acidic residues" evidence="7">
    <location>
        <begin position="454"/>
        <end position="465"/>
    </location>
</feature>
<reference evidence="9" key="1">
    <citation type="submission" date="2020-01" db="EMBL/GenBank/DDBJ databases">
        <authorList>
            <person name="Mishra B."/>
        </authorList>
    </citation>
    <scope>NUCLEOTIDE SEQUENCE [LARGE SCALE GENOMIC DNA]</scope>
</reference>
<dbReference type="AlphaFoldDB" id="A0A6D2ITK6"/>
<keyword evidence="2" id="KW-0963">Cytoplasm</keyword>
<dbReference type="Pfam" id="PF00806">
    <property type="entry name" value="PUF"/>
    <property type="match status" value="1"/>
</dbReference>
<dbReference type="GO" id="GO:0006417">
    <property type="term" value="P:regulation of translation"/>
    <property type="evidence" value="ECO:0007669"/>
    <property type="project" value="UniProtKB-KW"/>
</dbReference>